<comment type="caution">
    <text evidence="1">The sequence shown here is derived from an EMBL/GenBank/DDBJ whole genome shotgun (WGS) entry which is preliminary data.</text>
</comment>
<name>A0ACC1WQF7_MELAZ</name>
<keyword evidence="2" id="KW-1185">Reference proteome</keyword>
<dbReference type="Proteomes" id="UP001164539">
    <property type="component" value="Chromosome 14"/>
</dbReference>
<reference evidence="1 2" key="1">
    <citation type="journal article" date="2023" name="Science">
        <title>Complex scaffold remodeling in plant triterpene biosynthesis.</title>
        <authorList>
            <person name="De La Pena R."/>
            <person name="Hodgson H."/>
            <person name="Liu J.C."/>
            <person name="Stephenson M.J."/>
            <person name="Martin A.C."/>
            <person name="Owen C."/>
            <person name="Harkess A."/>
            <person name="Leebens-Mack J."/>
            <person name="Jimenez L.E."/>
            <person name="Osbourn A."/>
            <person name="Sattely E.S."/>
        </authorList>
    </citation>
    <scope>NUCLEOTIDE SEQUENCE [LARGE SCALE GENOMIC DNA]</scope>
    <source>
        <strain evidence="2">cv. JPN11</strain>
        <tissue evidence="1">Leaf</tissue>
    </source>
</reference>
<organism evidence="1 2">
    <name type="scientific">Melia azedarach</name>
    <name type="common">Chinaberry tree</name>
    <dbReference type="NCBI Taxonomy" id="155640"/>
    <lineage>
        <taxon>Eukaryota</taxon>
        <taxon>Viridiplantae</taxon>
        <taxon>Streptophyta</taxon>
        <taxon>Embryophyta</taxon>
        <taxon>Tracheophyta</taxon>
        <taxon>Spermatophyta</taxon>
        <taxon>Magnoliopsida</taxon>
        <taxon>eudicotyledons</taxon>
        <taxon>Gunneridae</taxon>
        <taxon>Pentapetalae</taxon>
        <taxon>rosids</taxon>
        <taxon>malvids</taxon>
        <taxon>Sapindales</taxon>
        <taxon>Meliaceae</taxon>
        <taxon>Melia</taxon>
    </lineage>
</organism>
<sequence>MEVERVQDIALKQKNANTIPEDFIRSQHEQPGITTVHGAVLEVPVIDLDDPDQAKINRSIINASQEWGMFQVVNHGIPGEVISKFFELLREEKEVYARPFDSKGIEGYGTKLQKELEGKKAWVAHLFHKIWPPTAINYQFWPNNNIPSYRAFRLQASRSDVKYIPNALVIHIGDQMQILSNGKYKSVLHRTTVNKEKTRMSWAVFIEPPQDQEVGPHPKLVNEDNPPKFKTKKFSDYAYCKFNKIPQ</sequence>
<proteinExistence type="predicted"/>
<dbReference type="EMBL" id="CM051407">
    <property type="protein sequence ID" value="KAJ4700628.1"/>
    <property type="molecule type" value="Genomic_DNA"/>
</dbReference>
<accession>A0ACC1WQF7</accession>
<protein>
    <submittedName>
        <fullName evidence="1">Flavonol synthase</fullName>
    </submittedName>
</protein>
<evidence type="ECO:0000313" key="1">
    <source>
        <dbReference type="EMBL" id="KAJ4700628.1"/>
    </source>
</evidence>
<gene>
    <name evidence="1" type="ORF">OWV82_023977</name>
</gene>
<evidence type="ECO:0000313" key="2">
    <source>
        <dbReference type="Proteomes" id="UP001164539"/>
    </source>
</evidence>